<feature type="domain" description="DUF6884" evidence="1">
    <location>
        <begin position="24"/>
        <end position="136"/>
    </location>
</feature>
<evidence type="ECO:0000313" key="3">
    <source>
        <dbReference type="Proteomes" id="UP000315215"/>
    </source>
</evidence>
<dbReference type="AlphaFoldDB" id="A0A516KF67"/>
<dbReference type="EMBL" id="CP041666">
    <property type="protein sequence ID" value="QDP39997.1"/>
    <property type="molecule type" value="Genomic_DNA"/>
</dbReference>
<evidence type="ECO:0000259" key="1">
    <source>
        <dbReference type="Pfam" id="PF21818"/>
    </source>
</evidence>
<dbReference type="InterPro" id="IPR049251">
    <property type="entry name" value="DUF6884"/>
</dbReference>
<sequence length="154" mass="17684">MKSTKLCIIPCGNKKIWDKYGDVGPTVAKEAYVGTFHRLCETYAEHFHLDWVVLSAKHGFLYPDDWVEGPYDLSFNHKEKKDIISIQQLQDQVEQKGLAQYNSIVLLTGKKYNPIVRSCFPNHSIQYPLQDCAGIGYMQKKLKEAIQSNQPIHI</sequence>
<dbReference type="RefSeq" id="WP_143893144.1">
    <property type="nucleotide sequence ID" value="NZ_CP041666.1"/>
</dbReference>
<evidence type="ECO:0000313" key="2">
    <source>
        <dbReference type="EMBL" id="QDP39997.1"/>
    </source>
</evidence>
<gene>
    <name evidence="2" type="ORF">FN924_07350</name>
</gene>
<organism evidence="2 3">
    <name type="scientific">Radiobacillus deserti</name>
    <dbReference type="NCBI Taxonomy" id="2594883"/>
    <lineage>
        <taxon>Bacteria</taxon>
        <taxon>Bacillati</taxon>
        <taxon>Bacillota</taxon>
        <taxon>Bacilli</taxon>
        <taxon>Bacillales</taxon>
        <taxon>Bacillaceae</taxon>
        <taxon>Radiobacillus</taxon>
    </lineage>
</organism>
<reference evidence="2 3" key="1">
    <citation type="submission" date="2019-07" db="EMBL/GenBank/DDBJ databases">
        <authorList>
            <person name="Li J."/>
        </authorList>
    </citation>
    <scope>NUCLEOTIDE SEQUENCE [LARGE SCALE GENOMIC DNA]</scope>
    <source>
        <strain evidence="2 3">TKL69</strain>
    </source>
</reference>
<dbReference type="OrthoDB" id="2364857at2"/>
<name>A0A516KF67_9BACI</name>
<proteinExistence type="predicted"/>
<protein>
    <recommendedName>
        <fullName evidence="1">DUF6884 domain-containing protein</fullName>
    </recommendedName>
</protein>
<dbReference type="Proteomes" id="UP000315215">
    <property type="component" value="Chromosome"/>
</dbReference>
<dbReference type="KEGG" id="aqt:FN924_07350"/>
<keyword evidence="3" id="KW-1185">Reference proteome</keyword>
<dbReference type="Pfam" id="PF21818">
    <property type="entry name" value="DUF6884"/>
    <property type="match status" value="1"/>
</dbReference>
<accession>A0A516KF67</accession>